<name>A0AAV9RBR7_9TELE</name>
<sequence>MRDFGEITTTHNVHNRFFFVRSLESCGKWSGQLKCKAYRSPLTLRDLKPLACLKKVHGERTLCGVTAPGEEGSITVVSTAPDYGVPSARIHLNFFEFTRERQNQKSGVVTKDF</sequence>
<evidence type="ECO:0000313" key="2">
    <source>
        <dbReference type="Proteomes" id="UP001311232"/>
    </source>
</evidence>
<evidence type="ECO:0000313" key="1">
    <source>
        <dbReference type="EMBL" id="KAK5606432.1"/>
    </source>
</evidence>
<reference evidence="1 2" key="1">
    <citation type="submission" date="2021-06" db="EMBL/GenBank/DDBJ databases">
        <authorList>
            <person name="Palmer J.M."/>
        </authorList>
    </citation>
    <scope>NUCLEOTIDE SEQUENCE [LARGE SCALE GENOMIC DNA]</scope>
    <source>
        <strain evidence="1 2">MEX-2019</strain>
        <tissue evidence="1">Muscle</tissue>
    </source>
</reference>
<protein>
    <submittedName>
        <fullName evidence="1">Uncharacterized protein</fullName>
    </submittedName>
</protein>
<dbReference type="Proteomes" id="UP001311232">
    <property type="component" value="Unassembled WGS sequence"/>
</dbReference>
<organism evidence="1 2">
    <name type="scientific">Crenichthys baileyi</name>
    <name type="common">White River springfish</name>
    <dbReference type="NCBI Taxonomy" id="28760"/>
    <lineage>
        <taxon>Eukaryota</taxon>
        <taxon>Metazoa</taxon>
        <taxon>Chordata</taxon>
        <taxon>Craniata</taxon>
        <taxon>Vertebrata</taxon>
        <taxon>Euteleostomi</taxon>
        <taxon>Actinopterygii</taxon>
        <taxon>Neopterygii</taxon>
        <taxon>Teleostei</taxon>
        <taxon>Neoteleostei</taxon>
        <taxon>Acanthomorphata</taxon>
        <taxon>Ovalentaria</taxon>
        <taxon>Atherinomorphae</taxon>
        <taxon>Cyprinodontiformes</taxon>
        <taxon>Goodeidae</taxon>
        <taxon>Crenichthys</taxon>
    </lineage>
</organism>
<dbReference type="EMBL" id="JAHHUM010002074">
    <property type="protein sequence ID" value="KAK5606432.1"/>
    <property type="molecule type" value="Genomic_DNA"/>
</dbReference>
<proteinExistence type="predicted"/>
<comment type="caution">
    <text evidence="1">The sequence shown here is derived from an EMBL/GenBank/DDBJ whole genome shotgun (WGS) entry which is preliminary data.</text>
</comment>
<accession>A0AAV9RBR7</accession>
<keyword evidence="2" id="KW-1185">Reference proteome</keyword>
<gene>
    <name evidence="1" type="ORF">CRENBAI_021134</name>
</gene>
<dbReference type="AlphaFoldDB" id="A0AAV9RBR7"/>